<dbReference type="PROSITE" id="PS50110">
    <property type="entry name" value="RESPONSE_REGULATORY"/>
    <property type="match status" value="1"/>
</dbReference>
<dbReference type="SMART" id="SM00448">
    <property type="entry name" value="REC"/>
    <property type="match status" value="1"/>
</dbReference>
<feature type="domain" description="Response regulatory" evidence="5">
    <location>
        <begin position="3"/>
        <end position="119"/>
    </location>
</feature>
<reference evidence="6 7" key="1">
    <citation type="submission" date="2019-04" db="EMBL/GenBank/DDBJ databases">
        <title>Mesorhizobium composti sp. nov., isolated from compost.</title>
        <authorList>
            <person name="Lin S.-Y."/>
            <person name="Hameed A."/>
            <person name="Hsieh Y.-T."/>
            <person name="Young C.-C."/>
        </authorList>
    </citation>
    <scope>NUCLEOTIDE SEQUENCE [LARGE SCALE GENOMIC DNA]</scope>
    <source>
        <strain evidence="6 7">CC-YTH430</strain>
    </source>
</reference>
<evidence type="ECO:0000313" key="6">
    <source>
        <dbReference type="EMBL" id="THF56141.1"/>
    </source>
</evidence>
<protein>
    <submittedName>
        <fullName evidence="6">Response regulator</fullName>
    </submittedName>
</protein>
<evidence type="ECO:0000259" key="5">
    <source>
        <dbReference type="PROSITE" id="PS50110"/>
    </source>
</evidence>
<keyword evidence="1 4" id="KW-0597">Phosphoprotein</keyword>
<evidence type="ECO:0000313" key="7">
    <source>
        <dbReference type="Proteomes" id="UP000306441"/>
    </source>
</evidence>
<keyword evidence="3" id="KW-0804">Transcription</keyword>
<dbReference type="PANTHER" id="PTHR44591:SF3">
    <property type="entry name" value="RESPONSE REGULATORY DOMAIN-CONTAINING PROTEIN"/>
    <property type="match status" value="1"/>
</dbReference>
<name>A0ABY2Q5A5_9HYPH</name>
<evidence type="ECO:0000256" key="3">
    <source>
        <dbReference type="ARBA" id="ARBA00023163"/>
    </source>
</evidence>
<keyword evidence="2" id="KW-0805">Transcription regulation</keyword>
<accession>A0ABY2Q5A5</accession>
<organism evidence="6 7">
    <name type="scientific">Ollibium composti</name>
    <dbReference type="NCBI Taxonomy" id="2675109"/>
    <lineage>
        <taxon>Bacteria</taxon>
        <taxon>Pseudomonadati</taxon>
        <taxon>Pseudomonadota</taxon>
        <taxon>Alphaproteobacteria</taxon>
        <taxon>Hyphomicrobiales</taxon>
        <taxon>Phyllobacteriaceae</taxon>
        <taxon>Ollibium</taxon>
    </lineage>
</organism>
<dbReference type="PANTHER" id="PTHR44591">
    <property type="entry name" value="STRESS RESPONSE REGULATOR PROTEIN 1"/>
    <property type="match status" value="1"/>
</dbReference>
<dbReference type="EMBL" id="SSNY01000009">
    <property type="protein sequence ID" value="THF56141.1"/>
    <property type="molecule type" value="Genomic_DNA"/>
</dbReference>
<dbReference type="Proteomes" id="UP000306441">
    <property type="component" value="Unassembled WGS sequence"/>
</dbReference>
<dbReference type="RefSeq" id="WP_136359090.1">
    <property type="nucleotide sequence ID" value="NZ_SSNY01000009.1"/>
</dbReference>
<evidence type="ECO:0000256" key="4">
    <source>
        <dbReference type="PROSITE-ProRule" id="PRU00169"/>
    </source>
</evidence>
<dbReference type="Gene3D" id="3.40.50.2300">
    <property type="match status" value="1"/>
</dbReference>
<dbReference type="SUPFAM" id="SSF52172">
    <property type="entry name" value="CheY-like"/>
    <property type="match status" value="1"/>
</dbReference>
<dbReference type="Pfam" id="PF00072">
    <property type="entry name" value="Response_reg"/>
    <property type="match status" value="1"/>
</dbReference>
<proteinExistence type="predicted"/>
<sequence length="122" mass="13208">MKRCMFVDASSVIRKVAKRILGGPDLIVVEAESGASALDMCAAEMPDVIVVDGTLPDMQTAAFIRSVRSIETPVVPQILISLVEMDVGAIMRAKRAGAQGYMLKPFNRAQLLERFRSLDVAA</sequence>
<keyword evidence="7" id="KW-1185">Reference proteome</keyword>
<feature type="modified residue" description="4-aspartylphosphate" evidence="4">
    <location>
        <position position="52"/>
    </location>
</feature>
<gene>
    <name evidence="6" type="ORF">E6C48_16290</name>
</gene>
<dbReference type="InterPro" id="IPR050595">
    <property type="entry name" value="Bact_response_regulator"/>
</dbReference>
<comment type="caution">
    <text evidence="6">The sequence shown here is derived from an EMBL/GenBank/DDBJ whole genome shotgun (WGS) entry which is preliminary data.</text>
</comment>
<dbReference type="InterPro" id="IPR011006">
    <property type="entry name" value="CheY-like_superfamily"/>
</dbReference>
<dbReference type="InterPro" id="IPR001789">
    <property type="entry name" value="Sig_transdc_resp-reg_receiver"/>
</dbReference>
<evidence type="ECO:0000256" key="1">
    <source>
        <dbReference type="ARBA" id="ARBA00022553"/>
    </source>
</evidence>
<evidence type="ECO:0000256" key="2">
    <source>
        <dbReference type="ARBA" id="ARBA00023015"/>
    </source>
</evidence>